<dbReference type="Pfam" id="PF25241">
    <property type="entry name" value="LDLRAD1_C"/>
    <property type="match status" value="1"/>
</dbReference>
<protein>
    <submittedName>
        <fullName evidence="11">Low-density lipoprotein receptor class A domain-containing protein 1 isoform X1</fullName>
    </submittedName>
</protein>
<accession>A0ABM4S484</accession>
<feature type="transmembrane region" description="Helical" evidence="8">
    <location>
        <begin position="141"/>
        <end position="162"/>
    </location>
</feature>
<dbReference type="Proteomes" id="UP001652663">
    <property type="component" value="Chromosome 3"/>
</dbReference>
<evidence type="ECO:0000313" key="10">
    <source>
        <dbReference type="Proteomes" id="UP001652663"/>
    </source>
</evidence>
<keyword evidence="10" id="KW-1185">Reference proteome</keyword>
<dbReference type="PANTHER" id="PTHR24270">
    <property type="entry name" value="LOW-DENSITY LIPOPROTEIN RECEPTOR-RELATED"/>
    <property type="match status" value="1"/>
</dbReference>
<keyword evidence="6" id="KW-1015">Disulfide bond</keyword>
<evidence type="ECO:0000313" key="11">
    <source>
        <dbReference type="RefSeq" id="XP_070642597.1"/>
    </source>
</evidence>
<evidence type="ECO:0000256" key="6">
    <source>
        <dbReference type="ARBA" id="ARBA00023157"/>
    </source>
</evidence>
<keyword evidence="4 8" id="KW-1133">Transmembrane helix</keyword>
<dbReference type="SMART" id="SM00192">
    <property type="entry name" value="LDLa"/>
    <property type="match status" value="3"/>
</dbReference>
<evidence type="ECO:0000256" key="1">
    <source>
        <dbReference type="ARBA" id="ARBA00004167"/>
    </source>
</evidence>
<evidence type="ECO:0000256" key="7">
    <source>
        <dbReference type="PROSITE-ProRule" id="PRU00124"/>
    </source>
</evidence>
<comment type="caution">
    <text evidence="7">Lacks conserved residue(s) required for the propagation of feature annotation.</text>
</comment>
<evidence type="ECO:0000256" key="8">
    <source>
        <dbReference type="SAM" id="Phobius"/>
    </source>
</evidence>
<dbReference type="GeneID" id="109556267"/>
<dbReference type="InterPro" id="IPR036055">
    <property type="entry name" value="LDL_receptor-like_sf"/>
</dbReference>
<dbReference type="PROSITE" id="PS50068">
    <property type="entry name" value="LDLRA_2"/>
    <property type="match status" value="1"/>
</dbReference>
<dbReference type="InterPro" id="IPR057430">
    <property type="entry name" value="LDLRAD1_C"/>
</dbReference>
<proteinExistence type="predicted"/>
<comment type="subcellular location">
    <subcellularLocation>
        <location evidence="1">Membrane</location>
        <topology evidence="1">Single-pass membrane protein</topology>
    </subcellularLocation>
</comment>
<sequence length="323" mass="34632">MSESLTLSRLRRQKLLSLLMGVQTSTASWKSGQALLSHREFWCWSMAVSLQRGKRPGRSRALLPFPLLGRQSGRSLPTGRVQLGEASCPSSSWLPLVTGREPAEFSALPGPETGAGSQRHEQDLPPANCSPCCCSRRGACLSAFLMLLLTALAALIALVAILGPPPRTPGAQACVTQTNRTGFLCDDRSSCIPASSVCDGVRACAHGEDEEEALCLGGNFLEVKELEPGLAGAVPQSLPGFLVAHCGDPASWIYSDQMCDGINNCGDCSDELSPVTTCPPCGPGWWRCPSTVFRYCSCIPRSLCRDHVQHCFDWSDEYSCPGP</sequence>
<keyword evidence="2 8" id="KW-0812">Transmembrane</keyword>
<evidence type="ECO:0000256" key="3">
    <source>
        <dbReference type="ARBA" id="ARBA00022737"/>
    </source>
</evidence>
<name>A0ABM4S484_BOSIN</name>
<dbReference type="Pfam" id="PF00057">
    <property type="entry name" value="Ldl_recept_a"/>
    <property type="match status" value="1"/>
</dbReference>
<keyword evidence="11" id="KW-0449">Lipoprotein</keyword>
<dbReference type="PRINTS" id="PR00261">
    <property type="entry name" value="LDLRECEPTOR"/>
</dbReference>
<keyword evidence="5 8" id="KW-0472">Membrane</keyword>
<dbReference type="SUPFAM" id="SSF57424">
    <property type="entry name" value="LDL receptor-like module"/>
    <property type="match status" value="2"/>
</dbReference>
<evidence type="ECO:0000256" key="2">
    <source>
        <dbReference type="ARBA" id="ARBA00022692"/>
    </source>
</evidence>
<dbReference type="InterPro" id="IPR050685">
    <property type="entry name" value="LDLR"/>
</dbReference>
<feature type="domain" description="LDLRAD1-like C-terminal" evidence="9">
    <location>
        <begin position="279"/>
        <end position="318"/>
    </location>
</feature>
<dbReference type="InterPro" id="IPR002172">
    <property type="entry name" value="LDrepeatLR_classA_rpt"/>
</dbReference>
<dbReference type="CDD" id="cd00112">
    <property type="entry name" value="LDLa"/>
    <property type="match status" value="1"/>
</dbReference>
<evidence type="ECO:0000259" key="9">
    <source>
        <dbReference type="Pfam" id="PF25241"/>
    </source>
</evidence>
<organism evidence="10 11">
    <name type="scientific">Bos indicus</name>
    <name type="common">Zebu</name>
    <dbReference type="NCBI Taxonomy" id="9915"/>
    <lineage>
        <taxon>Eukaryota</taxon>
        <taxon>Metazoa</taxon>
        <taxon>Chordata</taxon>
        <taxon>Craniata</taxon>
        <taxon>Vertebrata</taxon>
        <taxon>Euteleostomi</taxon>
        <taxon>Mammalia</taxon>
        <taxon>Eutheria</taxon>
        <taxon>Laurasiatheria</taxon>
        <taxon>Artiodactyla</taxon>
        <taxon>Ruminantia</taxon>
        <taxon>Pecora</taxon>
        <taxon>Bovidae</taxon>
        <taxon>Bovinae</taxon>
        <taxon>Bos</taxon>
    </lineage>
</organism>
<dbReference type="RefSeq" id="XP_070642597.1">
    <property type="nucleotide sequence ID" value="XM_070786496.1"/>
</dbReference>
<reference evidence="11" key="1">
    <citation type="submission" date="2025-08" db="UniProtKB">
        <authorList>
            <consortium name="RefSeq"/>
        </authorList>
    </citation>
    <scope>IDENTIFICATION</scope>
    <source>
        <tissue evidence="11">Blood</tissue>
    </source>
</reference>
<gene>
    <name evidence="11" type="primary">LDLRAD1</name>
</gene>
<evidence type="ECO:0000256" key="4">
    <source>
        <dbReference type="ARBA" id="ARBA00022989"/>
    </source>
</evidence>
<keyword evidence="3" id="KW-0677">Repeat</keyword>
<evidence type="ECO:0000256" key="5">
    <source>
        <dbReference type="ARBA" id="ARBA00023136"/>
    </source>
</evidence>
<keyword evidence="11" id="KW-0675">Receptor</keyword>
<dbReference type="Gene3D" id="4.10.400.10">
    <property type="entry name" value="Low-density Lipoprotein Receptor"/>
    <property type="match status" value="2"/>
</dbReference>